<name>A0A927JCV9_9ACTN</name>
<evidence type="ECO:0000256" key="6">
    <source>
        <dbReference type="PIRSR" id="PIRSR600760-2"/>
    </source>
</evidence>
<dbReference type="GO" id="GO:0008934">
    <property type="term" value="F:inositol monophosphate 1-phosphatase activity"/>
    <property type="evidence" value="ECO:0007669"/>
    <property type="project" value="TreeGrafter"/>
</dbReference>
<dbReference type="GO" id="GO:0046854">
    <property type="term" value="P:phosphatidylinositol phosphate biosynthetic process"/>
    <property type="evidence" value="ECO:0007669"/>
    <property type="project" value="InterPro"/>
</dbReference>
<dbReference type="Proteomes" id="UP000642993">
    <property type="component" value="Unassembled WGS sequence"/>
</dbReference>
<evidence type="ECO:0000256" key="2">
    <source>
        <dbReference type="ARBA" id="ARBA00013106"/>
    </source>
</evidence>
<keyword evidence="8" id="KW-1185">Reference proteome</keyword>
<dbReference type="PANTHER" id="PTHR20854">
    <property type="entry name" value="INOSITOL MONOPHOSPHATASE"/>
    <property type="match status" value="1"/>
</dbReference>
<dbReference type="CDD" id="cd01637">
    <property type="entry name" value="IMPase_like"/>
    <property type="match status" value="1"/>
</dbReference>
<dbReference type="EC" id="3.1.3.25" evidence="2"/>
<keyword evidence="3 6" id="KW-0479">Metal-binding</keyword>
<dbReference type="PRINTS" id="PR00377">
    <property type="entry name" value="IMPHPHTASES"/>
</dbReference>
<dbReference type="InterPro" id="IPR020583">
    <property type="entry name" value="Inositol_monoP_metal-BS"/>
</dbReference>
<dbReference type="GO" id="GO:0007165">
    <property type="term" value="P:signal transduction"/>
    <property type="evidence" value="ECO:0007669"/>
    <property type="project" value="TreeGrafter"/>
</dbReference>
<feature type="binding site" evidence="6">
    <location>
        <position position="89"/>
    </location>
    <ligand>
        <name>Mg(2+)</name>
        <dbReference type="ChEBI" id="CHEBI:18420"/>
        <label>1</label>
        <note>catalytic</note>
    </ligand>
</feature>
<dbReference type="Gene3D" id="3.30.540.10">
    <property type="entry name" value="Fructose-1,6-Bisphosphatase, subunit A, domain 1"/>
    <property type="match status" value="1"/>
</dbReference>
<dbReference type="PROSITE" id="PS00629">
    <property type="entry name" value="IMP_1"/>
    <property type="match status" value="1"/>
</dbReference>
<evidence type="ECO:0000256" key="3">
    <source>
        <dbReference type="ARBA" id="ARBA00022723"/>
    </source>
</evidence>
<reference evidence="7" key="1">
    <citation type="submission" date="2020-09" db="EMBL/GenBank/DDBJ databases">
        <title>Hoyosella lacisalsi sp. nov., a halotolerant actinobacterium isolated from soil of Lake Gudzhirganskoe.</title>
        <authorList>
            <person name="Yang Q."/>
            <person name="Guo P.Y."/>
            <person name="Liu S.W."/>
            <person name="Li F.N."/>
            <person name="Sun C.H."/>
        </authorList>
    </citation>
    <scope>NUCLEOTIDE SEQUENCE</scope>
    <source>
        <strain evidence="7">G463</strain>
    </source>
</reference>
<keyword evidence="5 6" id="KW-0460">Magnesium</keyword>
<dbReference type="InterPro" id="IPR000760">
    <property type="entry name" value="Inositol_monophosphatase-like"/>
</dbReference>
<comment type="caution">
    <text evidence="7">The sequence shown here is derived from an EMBL/GenBank/DDBJ whole genome shotgun (WGS) entry which is preliminary data.</text>
</comment>
<feature type="binding site" evidence="6">
    <location>
        <position position="90"/>
    </location>
    <ligand>
        <name>Mg(2+)</name>
        <dbReference type="ChEBI" id="CHEBI:18420"/>
        <label>2</label>
    </ligand>
</feature>
<keyword evidence="4" id="KW-0378">Hydrolase</keyword>
<evidence type="ECO:0000313" key="8">
    <source>
        <dbReference type="Proteomes" id="UP000642993"/>
    </source>
</evidence>
<feature type="binding site" evidence="6">
    <location>
        <position position="71"/>
    </location>
    <ligand>
        <name>Mg(2+)</name>
        <dbReference type="ChEBI" id="CHEBI:18420"/>
        <label>1</label>
        <note>catalytic</note>
    </ligand>
</feature>
<protein>
    <recommendedName>
        <fullName evidence="2">inositol-phosphate phosphatase</fullName>
        <ecNumber evidence="2">3.1.3.25</ecNumber>
    </recommendedName>
</protein>
<dbReference type="PANTHER" id="PTHR20854:SF4">
    <property type="entry name" value="INOSITOL-1-MONOPHOSPHATASE-RELATED"/>
    <property type="match status" value="1"/>
</dbReference>
<evidence type="ECO:0000256" key="1">
    <source>
        <dbReference type="ARBA" id="ARBA00001033"/>
    </source>
</evidence>
<dbReference type="Pfam" id="PF00459">
    <property type="entry name" value="Inositol_P"/>
    <property type="match status" value="1"/>
</dbReference>
<dbReference type="GO" id="GO:0006020">
    <property type="term" value="P:inositol metabolic process"/>
    <property type="evidence" value="ECO:0007669"/>
    <property type="project" value="TreeGrafter"/>
</dbReference>
<proteinExistence type="predicted"/>
<organism evidence="7 8">
    <name type="scientific">Lolliginicoccus lacisalsi</name>
    <dbReference type="NCBI Taxonomy" id="2742202"/>
    <lineage>
        <taxon>Bacteria</taxon>
        <taxon>Bacillati</taxon>
        <taxon>Actinomycetota</taxon>
        <taxon>Actinomycetes</taxon>
        <taxon>Mycobacteriales</taxon>
        <taxon>Hoyosellaceae</taxon>
        <taxon>Lolliginicoccus</taxon>
    </lineage>
</organism>
<evidence type="ECO:0000256" key="4">
    <source>
        <dbReference type="ARBA" id="ARBA00022801"/>
    </source>
</evidence>
<gene>
    <name evidence="7" type="ORF">HT102_07440</name>
</gene>
<comment type="catalytic activity">
    <reaction evidence="1">
        <text>a myo-inositol phosphate + H2O = myo-inositol + phosphate</text>
        <dbReference type="Rhea" id="RHEA:24056"/>
        <dbReference type="ChEBI" id="CHEBI:15377"/>
        <dbReference type="ChEBI" id="CHEBI:17268"/>
        <dbReference type="ChEBI" id="CHEBI:43474"/>
        <dbReference type="ChEBI" id="CHEBI:84139"/>
        <dbReference type="EC" id="3.1.3.25"/>
    </reaction>
</comment>
<dbReference type="AlphaFoldDB" id="A0A927JCV9"/>
<comment type="cofactor">
    <cofactor evidence="6">
        <name>Mg(2+)</name>
        <dbReference type="ChEBI" id="CHEBI:18420"/>
    </cofactor>
</comment>
<feature type="binding site" evidence="6">
    <location>
        <position position="218"/>
    </location>
    <ligand>
        <name>Mg(2+)</name>
        <dbReference type="ChEBI" id="CHEBI:18420"/>
        <label>1</label>
        <note>catalytic</note>
    </ligand>
</feature>
<feature type="binding site" evidence="6">
    <location>
        <position position="87"/>
    </location>
    <ligand>
        <name>Mg(2+)</name>
        <dbReference type="ChEBI" id="CHEBI:18420"/>
        <label>1</label>
        <note>catalytic</note>
    </ligand>
</feature>
<evidence type="ECO:0000313" key="7">
    <source>
        <dbReference type="EMBL" id="MBD8506312.1"/>
    </source>
</evidence>
<accession>A0A927JCV9</accession>
<dbReference type="GO" id="GO:0046872">
    <property type="term" value="F:metal ion binding"/>
    <property type="evidence" value="ECO:0007669"/>
    <property type="project" value="UniProtKB-KW"/>
</dbReference>
<dbReference type="EMBL" id="JACYWE010000003">
    <property type="protein sequence ID" value="MBD8506312.1"/>
    <property type="molecule type" value="Genomic_DNA"/>
</dbReference>
<sequence>MAPLDTTTLDRLAVEACEVLDEAWPRFLAGHGSPSAVSKGDRDFATEIDLELERFVAAQLERRTGIGTHGEEFGGDSLSAGPVWVLDPIDGTMNYSLGLPYAGMLLALLDEGQPVIGLTWLPHLDERIWAVVGGELMRNGEAQPRLEPRSLHHSMVAVGSFNLDSTRGLSGRYRLDLIGEISRRSSRVRMLGATGVDLAYTATGTLGATISFGHHVWDHAAGVALVRAAGGIVTDLAGEPWTVRSRSVLAAAPGAHGELLRLAASVPGQ</sequence>
<dbReference type="SUPFAM" id="SSF56655">
    <property type="entry name" value="Carbohydrate phosphatase"/>
    <property type="match status" value="1"/>
</dbReference>
<dbReference type="InterPro" id="IPR020550">
    <property type="entry name" value="Inositol_monophosphatase_CS"/>
</dbReference>
<dbReference type="RefSeq" id="WP_192038754.1">
    <property type="nucleotide sequence ID" value="NZ_JACYWE010000003.1"/>
</dbReference>
<evidence type="ECO:0000256" key="5">
    <source>
        <dbReference type="ARBA" id="ARBA00022842"/>
    </source>
</evidence>
<dbReference type="Gene3D" id="3.40.190.80">
    <property type="match status" value="1"/>
</dbReference>
<dbReference type="PROSITE" id="PS00630">
    <property type="entry name" value="IMP_2"/>
    <property type="match status" value="1"/>
</dbReference>